<sequence length="483" mass="53111">MTLAMSGSLHKFRMLIAWFPILVLPVLASYARAKPEEAEEVSQTSATRDGLSDASLYDQSEPATSPACDTSADSDIESVLQEQLPPENDSWPSDEDLPDYDPDDWADGQHRREKRQAEGQNNDPLDFLEHLDPKRAKPAFNSWGGKRTSSFHSWGGKRSSEDSIDALEETKRNDPFIILKFADSLYNTNGGFKRRPSFNSWGGKRAGTAAFNSWGGKRAGAAAFNSWGGKRGPNFNSWGGKRAPPKPAFNSWGGKRGPAFNSWGGKRGPAFNSWGGKRANFNSWGGKRGPAFNSWGGKRSPAFNSWGGKRANFNSWGGKRANFNSWGGKRANFNSWGGKRSPAFNSWGGKRAASGSTYNAQGGKRGPAFYSWGGKRSSNENYNLGQENKETDASGILELVKEPGNLDHPISLNKREATKSTAPEAVPSDENSDNTHTLVKREVDSREGNLDPSIAAVEKLYRDFKEREKKCAKSKSIVHWRAS</sequence>
<evidence type="ECO:0000256" key="1">
    <source>
        <dbReference type="SAM" id="MobiDB-lite"/>
    </source>
</evidence>
<evidence type="ECO:0000256" key="2">
    <source>
        <dbReference type="SAM" id="SignalP"/>
    </source>
</evidence>
<feature type="compositionally biased region" description="Polar residues" evidence="1">
    <location>
        <begin position="57"/>
        <end position="73"/>
    </location>
</feature>
<feature type="region of interest" description="Disordered" evidence="1">
    <location>
        <begin position="36"/>
        <end position="159"/>
    </location>
</feature>
<dbReference type="Proteomes" id="UP001152759">
    <property type="component" value="Chromosome 9"/>
</dbReference>
<proteinExistence type="predicted"/>
<accession>A0A9P0CBW3</accession>
<evidence type="ECO:0000313" key="4">
    <source>
        <dbReference type="Proteomes" id="UP001152759"/>
    </source>
</evidence>
<dbReference type="AlphaFoldDB" id="A0A9P0CBW3"/>
<dbReference type="EMBL" id="OU963870">
    <property type="protein sequence ID" value="CAH0778078.1"/>
    <property type="molecule type" value="Genomic_DNA"/>
</dbReference>
<evidence type="ECO:0000313" key="3">
    <source>
        <dbReference type="EMBL" id="CAH0778078.1"/>
    </source>
</evidence>
<feature type="compositionally biased region" description="Acidic residues" evidence="1">
    <location>
        <begin position="92"/>
        <end position="106"/>
    </location>
</feature>
<feature type="chain" id="PRO_5040451746" evidence="2">
    <location>
        <begin position="34"/>
        <end position="483"/>
    </location>
</feature>
<name>A0A9P0CBW3_BEMTA</name>
<keyword evidence="2" id="KW-0732">Signal</keyword>
<feature type="signal peptide" evidence="2">
    <location>
        <begin position="1"/>
        <end position="33"/>
    </location>
</feature>
<organism evidence="3 4">
    <name type="scientific">Bemisia tabaci</name>
    <name type="common">Sweetpotato whitefly</name>
    <name type="synonym">Aleurodes tabaci</name>
    <dbReference type="NCBI Taxonomy" id="7038"/>
    <lineage>
        <taxon>Eukaryota</taxon>
        <taxon>Metazoa</taxon>
        <taxon>Ecdysozoa</taxon>
        <taxon>Arthropoda</taxon>
        <taxon>Hexapoda</taxon>
        <taxon>Insecta</taxon>
        <taxon>Pterygota</taxon>
        <taxon>Neoptera</taxon>
        <taxon>Paraneoptera</taxon>
        <taxon>Hemiptera</taxon>
        <taxon>Sternorrhyncha</taxon>
        <taxon>Aleyrodoidea</taxon>
        <taxon>Aleyrodidae</taxon>
        <taxon>Aleyrodinae</taxon>
        <taxon>Bemisia</taxon>
    </lineage>
</organism>
<gene>
    <name evidence="3" type="ORF">BEMITA_LOCUS13942</name>
</gene>
<protein>
    <submittedName>
        <fullName evidence="3">Uncharacterized protein</fullName>
    </submittedName>
</protein>
<keyword evidence="4" id="KW-1185">Reference proteome</keyword>
<dbReference type="KEGG" id="btab:109039244"/>
<feature type="region of interest" description="Disordered" evidence="1">
    <location>
        <begin position="404"/>
        <end position="450"/>
    </location>
</feature>
<reference evidence="3" key="1">
    <citation type="submission" date="2021-12" db="EMBL/GenBank/DDBJ databases">
        <authorList>
            <person name="King R."/>
        </authorList>
    </citation>
    <scope>NUCLEOTIDE SEQUENCE</scope>
</reference>
<feature type="compositionally biased region" description="Basic and acidic residues" evidence="1">
    <location>
        <begin position="439"/>
        <end position="449"/>
    </location>
</feature>